<gene>
    <name evidence="3" type="primary">g2792</name>
    <name evidence="3" type="ORF">VP750_LOCUS2393</name>
</gene>
<sequence>MPVKEQQQQQEILSPSQSKSEAPRPQPTFLSEDTSDPSEEVPEEISNRILRRILVFAGIPTVSGILSLPLFYYLKVFQHWEIPTWGVYIASFLTFGVGVLGISYGAISASWTEQEGSALGFKEFQKNLPFALDRLRGR</sequence>
<proteinExistence type="predicted"/>
<feature type="compositionally biased region" description="Low complexity" evidence="1">
    <location>
        <begin position="1"/>
        <end position="11"/>
    </location>
</feature>
<evidence type="ECO:0000256" key="1">
    <source>
        <dbReference type="SAM" id="MobiDB-lite"/>
    </source>
</evidence>
<comment type="caution">
    <text evidence="3">The sequence shown here is derived from an EMBL/GenBank/DDBJ whole genome shotgun (WGS) entry which is preliminary data.</text>
</comment>
<dbReference type="PANTHER" id="PTHR34575">
    <property type="entry name" value="PROTEIN PAM68, CHLOROPLASTIC"/>
    <property type="match status" value="1"/>
</dbReference>
<keyword evidence="4" id="KW-1185">Reference proteome</keyword>
<dbReference type="Proteomes" id="UP001497392">
    <property type="component" value="Unassembled WGS sequence"/>
</dbReference>
<dbReference type="EMBL" id="CAXHTA020000004">
    <property type="protein sequence ID" value="CAL5220734.1"/>
    <property type="molecule type" value="Genomic_DNA"/>
</dbReference>
<feature type="transmembrane region" description="Helical" evidence="2">
    <location>
        <begin position="53"/>
        <end position="73"/>
    </location>
</feature>
<evidence type="ECO:0000256" key="2">
    <source>
        <dbReference type="SAM" id="Phobius"/>
    </source>
</evidence>
<dbReference type="Pfam" id="PF11947">
    <property type="entry name" value="DUF3464"/>
    <property type="match status" value="1"/>
</dbReference>
<feature type="region of interest" description="Disordered" evidence="1">
    <location>
        <begin position="1"/>
        <end position="42"/>
    </location>
</feature>
<dbReference type="InterPro" id="IPR021855">
    <property type="entry name" value="PAM68-like"/>
</dbReference>
<evidence type="ECO:0000313" key="3">
    <source>
        <dbReference type="EMBL" id="CAL5220734.1"/>
    </source>
</evidence>
<dbReference type="PANTHER" id="PTHR34575:SF1">
    <property type="entry name" value="PROTEIN PAM68, CHLOROPLASTIC"/>
    <property type="match status" value="1"/>
</dbReference>
<feature type="transmembrane region" description="Helical" evidence="2">
    <location>
        <begin position="85"/>
        <end position="107"/>
    </location>
</feature>
<keyword evidence="2" id="KW-0472">Membrane</keyword>
<keyword evidence="2" id="KW-1133">Transmembrane helix</keyword>
<accession>A0ABP1FL95</accession>
<keyword evidence="2" id="KW-0812">Transmembrane</keyword>
<protein>
    <submittedName>
        <fullName evidence="3">G2792 protein</fullName>
    </submittedName>
</protein>
<feature type="compositionally biased region" description="Acidic residues" evidence="1">
    <location>
        <begin position="33"/>
        <end position="42"/>
    </location>
</feature>
<reference evidence="3 4" key="1">
    <citation type="submission" date="2024-06" db="EMBL/GenBank/DDBJ databases">
        <authorList>
            <person name="Kraege A."/>
            <person name="Thomma B."/>
        </authorList>
    </citation>
    <scope>NUCLEOTIDE SEQUENCE [LARGE SCALE GENOMIC DNA]</scope>
</reference>
<evidence type="ECO:0000313" key="4">
    <source>
        <dbReference type="Proteomes" id="UP001497392"/>
    </source>
</evidence>
<organism evidence="3 4">
    <name type="scientific">Coccomyxa viridis</name>
    <dbReference type="NCBI Taxonomy" id="1274662"/>
    <lineage>
        <taxon>Eukaryota</taxon>
        <taxon>Viridiplantae</taxon>
        <taxon>Chlorophyta</taxon>
        <taxon>core chlorophytes</taxon>
        <taxon>Trebouxiophyceae</taxon>
        <taxon>Trebouxiophyceae incertae sedis</taxon>
        <taxon>Coccomyxaceae</taxon>
        <taxon>Coccomyxa</taxon>
    </lineage>
</organism>
<name>A0ABP1FL95_9CHLO</name>